<comment type="subunit">
    <text evidence="2">Homodimer.</text>
</comment>
<dbReference type="HAMAP" id="MF_00274">
    <property type="entry name" value="DNA_YbaB_EbfC"/>
    <property type="match status" value="1"/>
</dbReference>
<dbReference type="SUPFAM" id="SSF82607">
    <property type="entry name" value="YbaB-like"/>
    <property type="match status" value="1"/>
</dbReference>
<feature type="coiled-coil region" evidence="3">
    <location>
        <begin position="4"/>
        <end position="31"/>
    </location>
</feature>
<dbReference type="PANTHER" id="PTHR33449:SF1">
    <property type="entry name" value="NUCLEOID-ASSOCIATED PROTEIN YBAB"/>
    <property type="match status" value="1"/>
</dbReference>
<evidence type="ECO:0000256" key="3">
    <source>
        <dbReference type="SAM" id="Coils"/>
    </source>
</evidence>
<dbReference type="Gene3D" id="3.30.1310.10">
    <property type="entry name" value="Nucleoid-associated protein YbaB-like domain"/>
    <property type="match status" value="1"/>
</dbReference>
<protein>
    <recommendedName>
        <fullName evidence="2">Nucleoid-associated protein IHQ68_15635</fullName>
    </recommendedName>
</protein>
<reference evidence="4" key="1">
    <citation type="submission" date="2020-10" db="EMBL/GenBank/DDBJ databases">
        <authorList>
            <person name="Abbas A."/>
            <person name="Razzaq R."/>
            <person name="Waqas M."/>
            <person name="Abbas N."/>
            <person name="Nielsen T.K."/>
            <person name="Hansen L.H."/>
            <person name="Hussain S."/>
            <person name="Shahid M."/>
        </authorList>
    </citation>
    <scope>NUCLEOTIDE SEQUENCE</scope>
    <source>
        <strain evidence="4">S14</strain>
    </source>
</reference>
<name>A0ABU1DJ57_9HYPH</name>
<dbReference type="RefSeq" id="WP_309393481.1">
    <property type="nucleotide sequence ID" value="NZ_JADBEO010000039.1"/>
</dbReference>
<keyword evidence="2" id="KW-0963">Cytoplasm</keyword>
<evidence type="ECO:0000313" key="4">
    <source>
        <dbReference type="EMBL" id="MDR4308053.1"/>
    </source>
</evidence>
<sequence>MRDLMGMMAKAKELQQKMQDAQAELDQVVVEGSSGGGLVTVMLTAKGELKGLKIDPSLMKPDEAEIVEDLIVAAHAEARGKAEAVMQEKMSGLTAGLPIPPGMKLPF</sequence>
<evidence type="ECO:0000313" key="5">
    <source>
        <dbReference type="Proteomes" id="UP001181622"/>
    </source>
</evidence>
<evidence type="ECO:0000256" key="1">
    <source>
        <dbReference type="ARBA" id="ARBA00023125"/>
    </source>
</evidence>
<comment type="subcellular location">
    <subcellularLocation>
        <location evidence="2">Cytoplasm</location>
        <location evidence="2">Nucleoid</location>
    </subcellularLocation>
</comment>
<dbReference type="InterPro" id="IPR036894">
    <property type="entry name" value="YbaB-like_sf"/>
</dbReference>
<proteinExistence type="inferred from homology"/>
<dbReference type="Proteomes" id="UP001181622">
    <property type="component" value="Unassembled WGS sequence"/>
</dbReference>
<comment type="function">
    <text evidence="2">Binds to DNA and alters its conformation. May be involved in regulation of gene expression, nucleoid organization and DNA protection.</text>
</comment>
<dbReference type="EMBL" id="JADBEO010000039">
    <property type="protein sequence ID" value="MDR4308053.1"/>
    <property type="molecule type" value="Genomic_DNA"/>
</dbReference>
<comment type="similarity">
    <text evidence="2">Belongs to the YbaB/EbfC family.</text>
</comment>
<dbReference type="PANTHER" id="PTHR33449">
    <property type="entry name" value="NUCLEOID-ASSOCIATED PROTEIN YBAB"/>
    <property type="match status" value="1"/>
</dbReference>
<dbReference type="Pfam" id="PF02575">
    <property type="entry name" value="YbaB_DNA_bd"/>
    <property type="match status" value="1"/>
</dbReference>
<dbReference type="NCBIfam" id="TIGR00103">
    <property type="entry name" value="DNA_YbaB_EbfC"/>
    <property type="match status" value="1"/>
</dbReference>
<keyword evidence="3" id="KW-0175">Coiled coil</keyword>
<dbReference type="PIRSF" id="PIRSF004555">
    <property type="entry name" value="UCP004555"/>
    <property type="match status" value="1"/>
</dbReference>
<gene>
    <name evidence="4" type="ORF">IHQ68_15635</name>
</gene>
<accession>A0ABU1DJ57</accession>
<evidence type="ECO:0000256" key="2">
    <source>
        <dbReference type="HAMAP-Rule" id="MF_00274"/>
    </source>
</evidence>
<comment type="caution">
    <text evidence="4">The sequence shown here is derived from an EMBL/GenBank/DDBJ whole genome shotgun (WGS) entry which is preliminary data.</text>
</comment>
<dbReference type="InterPro" id="IPR004401">
    <property type="entry name" value="YbaB/EbfC"/>
</dbReference>
<keyword evidence="1 2" id="KW-0238">DNA-binding</keyword>
<organism evidence="4 5">
    <name type="scientific">Chelatococcus sambhunathii</name>
    <dbReference type="NCBI Taxonomy" id="363953"/>
    <lineage>
        <taxon>Bacteria</taxon>
        <taxon>Pseudomonadati</taxon>
        <taxon>Pseudomonadota</taxon>
        <taxon>Alphaproteobacteria</taxon>
        <taxon>Hyphomicrobiales</taxon>
        <taxon>Chelatococcaceae</taxon>
        <taxon>Chelatococcus</taxon>
    </lineage>
</organism>
<keyword evidence="5" id="KW-1185">Reference proteome</keyword>